<feature type="region of interest" description="Disordered" evidence="1">
    <location>
        <begin position="138"/>
        <end position="225"/>
    </location>
</feature>
<comment type="caution">
    <text evidence="2">The sequence shown here is derived from an EMBL/GenBank/DDBJ whole genome shotgun (WGS) entry which is preliminary data.</text>
</comment>
<organism evidence="2 3">
    <name type="scientific">Mycena rosella</name>
    <name type="common">Pink bonnet</name>
    <name type="synonym">Agaricus rosellus</name>
    <dbReference type="NCBI Taxonomy" id="1033263"/>
    <lineage>
        <taxon>Eukaryota</taxon>
        <taxon>Fungi</taxon>
        <taxon>Dikarya</taxon>
        <taxon>Basidiomycota</taxon>
        <taxon>Agaricomycotina</taxon>
        <taxon>Agaricomycetes</taxon>
        <taxon>Agaricomycetidae</taxon>
        <taxon>Agaricales</taxon>
        <taxon>Marasmiineae</taxon>
        <taxon>Mycenaceae</taxon>
        <taxon>Mycena</taxon>
    </lineage>
</organism>
<dbReference type="AlphaFoldDB" id="A0AAD7H1A0"/>
<dbReference type="EMBL" id="JARKIE010000002">
    <property type="protein sequence ID" value="KAJ7709649.1"/>
    <property type="molecule type" value="Genomic_DNA"/>
</dbReference>
<proteinExistence type="predicted"/>
<evidence type="ECO:0000313" key="2">
    <source>
        <dbReference type="EMBL" id="KAJ7709649.1"/>
    </source>
</evidence>
<feature type="region of interest" description="Disordered" evidence="1">
    <location>
        <begin position="250"/>
        <end position="287"/>
    </location>
</feature>
<reference evidence="2" key="1">
    <citation type="submission" date="2023-03" db="EMBL/GenBank/DDBJ databases">
        <title>Massive genome expansion in bonnet fungi (Mycena s.s.) driven by repeated elements and novel gene families across ecological guilds.</title>
        <authorList>
            <consortium name="Lawrence Berkeley National Laboratory"/>
            <person name="Harder C.B."/>
            <person name="Miyauchi S."/>
            <person name="Viragh M."/>
            <person name="Kuo A."/>
            <person name="Thoen E."/>
            <person name="Andreopoulos B."/>
            <person name="Lu D."/>
            <person name="Skrede I."/>
            <person name="Drula E."/>
            <person name="Henrissat B."/>
            <person name="Morin E."/>
            <person name="Kohler A."/>
            <person name="Barry K."/>
            <person name="LaButti K."/>
            <person name="Morin E."/>
            <person name="Salamov A."/>
            <person name="Lipzen A."/>
            <person name="Mereny Z."/>
            <person name="Hegedus B."/>
            <person name="Baldrian P."/>
            <person name="Stursova M."/>
            <person name="Weitz H."/>
            <person name="Taylor A."/>
            <person name="Grigoriev I.V."/>
            <person name="Nagy L.G."/>
            <person name="Martin F."/>
            <person name="Kauserud H."/>
        </authorList>
    </citation>
    <scope>NUCLEOTIDE SEQUENCE</scope>
    <source>
        <strain evidence="2">CBHHK067</strain>
    </source>
</reference>
<keyword evidence="3" id="KW-1185">Reference proteome</keyword>
<protein>
    <submittedName>
        <fullName evidence="2">Uncharacterized protein</fullName>
    </submittedName>
</protein>
<accession>A0AAD7H1A0</accession>
<evidence type="ECO:0000256" key="1">
    <source>
        <dbReference type="SAM" id="MobiDB-lite"/>
    </source>
</evidence>
<name>A0AAD7H1A0_MYCRO</name>
<gene>
    <name evidence="2" type="ORF">B0H17DRAFT_232002</name>
</gene>
<dbReference type="Proteomes" id="UP001221757">
    <property type="component" value="Unassembled WGS sequence"/>
</dbReference>
<sequence>MPHPAAVHWDLFIQVDSPNSKLNHSDESASLSGMSTIPPPRNLSNLWKRSSTIFDLRQAMGADWDENAFHNFRKHVQSSAETSGLDMNQVKEHQDEAKWLEFENKALVEFPQLEHYENHWPLTAYFNKWITNRQHHARRPDAPFFSPPVDRTRIRNPSPRAEKWGSDDSDSTSEDERPLSSQVLHKAAGKRRIKDAGDGPSAKRLATTSAKDAEPKDDVPKATTCTPLAGSKRYYIGQNPNTIGRLAKPALPSKAAVAQQSEDESDSDSDSSKRDRQSTQSNRAESLEPSAIEWPFWCVFCGRAPPVPERCTQKLRRLFDDEVLGVFVTIGILHDLHLRVLAALNESQRQTFLLSLVPGHLNQFKAGEIAEVLDVYAAEHAEKKLPGGEIEVCPRHQPQHTVDVPSELLLILEARGMEEVGPAAVFLGIESNAQFQAVRNFKPETKQKMIFDNMKEIKPSSFQKLMLEVALSPAS</sequence>
<feature type="compositionally biased region" description="Basic and acidic residues" evidence="1">
    <location>
        <begin position="211"/>
        <end position="220"/>
    </location>
</feature>
<evidence type="ECO:0000313" key="3">
    <source>
        <dbReference type="Proteomes" id="UP001221757"/>
    </source>
</evidence>